<keyword evidence="19" id="KW-1185">Reference proteome</keyword>
<evidence type="ECO:0000256" key="15">
    <source>
        <dbReference type="ARBA" id="ARBA00069898"/>
    </source>
</evidence>
<proteinExistence type="inferred from homology"/>
<dbReference type="SFLD" id="SFLDG01082">
    <property type="entry name" value="B12-binding_domain_containing"/>
    <property type="match status" value="1"/>
</dbReference>
<reference evidence="19" key="1">
    <citation type="journal article" date="2013" name="Genome Announc.">
        <title>First genome sequence of a syntrophic acetate-oxidizing bacterium, Tepidanaerobacter acetatoxydans strain Re1.</title>
        <authorList>
            <person name="Manzoor S."/>
            <person name="Bongcam-Rudloff E."/>
            <person name="Schnurer A."/>
            <person name="Muller B."/>
        </authorList>
    </citation>
    <scope>NUCLEOTIDE SEQUENCE [LARGE SCALE GENOMIC DNA]</scope>
    <source>
        <strain evidence="19">Re1</strain>
    </source>
</reference>
<comment type="similarity">
    <text evidence="14">Belongs to the methylthiotransferase family. MtaB subfamily.</text>
</comment>
<keyword evidence="11" id="KW-0411">Iron-sulfur</keyword>
<dbReference type="Pfam" id="PF00919">
    <property type="entry name" value="UPF0004"/>
    <property type="match status" value="1"/>
</dbReference>
<dbReference type="KEGG" id="tae:TepiRe1_1201"/>
<evidence type="ECO:0000256" key="11">
    <source>
        <dbReference type="ARBA" id="ARBA00023014"/>
    </source>
</evidence>
<dbReference type="GO" id="GO:0035598">
    <property type="term" value="F:tRNA (N(6)-L-threonylcarbamoyladenosine(37)-C(2))-methylthiotransferase activity"/>
    <property type="evidence" value="ECO:0007669"/>
    <property type="project" value="UniProtKB-EC"/>
</dbReference>
<dbReference type="RefSeq" id="WP_013778170.1">
    <property type="nucleotide sequence ID" value="NC_015519.1"/>
</dbReference>
<dbReference type="AlphaFoldDB" id="F4LSI1"/>
<dbReference type="InterPro" id="IPR023404">
    <property type="entry name" value="rSAM_horseshoe"/>
</dbReference>
<dbReference type="CDD" id="cd01335">
    <property type="entry name" value="Radical_SAM"/>
    <property type="match status" value="1"/>
</dbReference>
<evidence type="ECO:0000256" key="13">
    <source>
        <dbReference type="ARBA" id="ARBA00051661"/>
    </source>
</evidence>
<dbReference type="STRING" id="1209989.TepRe1_1101"/>
<dbReference type="Proteomes" id="UP000010802">
    <property type="component" value="Chromosome"/>
</dbReference>
<evidence type="ECO:0000256" key="2">
    <source>
        <dbReference type="ARBA" id="ARBA00002399"/>
    </source>
</evidence>
<evidence type="ECO:0000256" key="1">
    <source>
        <dbReference type="ARBA" id="ARBA00001966"/>
    </source>
</evidence>
<comment type="catalytic activity">
    <reaction evidence="13">
        <text>N(6)-L-threonylcarbamoyladenosine(37) in tRNA + (sulfur carrier)-SH + AH2 + 2 S-adenosyl-L-methionine = 2-methylsulfanyl-N(6)-L-threonylcarbamoyladenosine(37) in tRNA + (sulfur carrier)-H + 5'-deoxyadenosine + L-methionine + A + S-adenosyl-L-homocysteine + 2 H(+)</text>
        <dbReference type="Rhea" id="RHEA:37075"/>
        <dbReference type="Rhea" id="RHEA-COMP:10163"/>
        <dbReference type="Rhea" id="RHEA-COMP:11092"/>
        <dbReference type="Rhea" id="RHEA-COMP:14737"/>
        <dbReference type="Rhea" id="RHEA-COMP:14739"/>
        <dbReference type="ChEBI" id="CHEBI:13193"/>
        <dbReference type="ChEBI" id="CHEBI:15378"/>
        <dbReference type="ChEBI" id="CHEBI:17319"/>
        <dbReference type="ChEBI" id="CHEBI:17499"/>
        <dbReference type="ChEBI" id="CHEBI:29917"/>
        <dbReference type="ChEBI" id="CHEBI:57844"/>
        <dbReference type="ChEBI" id="CHEBI:57856"/>
        <dbReference type="ChEBI" id="CHEBI:59789"/>
        <dbReference type="ChEBI" id="CHEBI:64428"/>
        <dbReference type="ChEBI" id="CHEBI:74418"/>
        <dbReference type="ChEBI" id="CHEBI:74420"/>
        <dbReference type="EC" id="2.8.4.5"/>
    </reaction>
</comment>
<evidence type="ECO:0000259" key="16">
    <source>
        <dbReference type="PROSITE" id="PS51449"/>
    </source>
</evidence>
<dbReference type="PROSITE" id="PS01278">
    <property type="entry name" value="MTTASE_RADICAL"/>
    <property type="match status" value="1"/>
</dbReference>
<evidence type="ECO:0000256" key="3">
    <source>
        <dbReference type="ARBA" id="ARBA00013273"/>
    </source>
</evidence>
<keyword evidence="5" id="KW-0963">Cytoplasm</keyword>
<dbReference type="PROSITE" id="PS51918">
    <property type="entry name" value="RADICAL_SAM"/>
    <property type="match status" value="1"/>
</dbReference>
<keyword evidence="10" id="KW-0408">Iron</keyword>
<dbReference type="InterPro" id="IPR020612">
    <property type="entry name" value="Methylthiotransferase_CS"/>
</dbReference>
<evidence type="ECO:0000256" key="8">
    <source>
        <dbReference type="ARBA" id="ARBA00022694"/>
    </source>
</evidence>
<dbReference type="GO" id="GO:0051539">
    <property type="term" value="F:4 iron, 4 sulfur cluster binding"/>
    <property type="evidence" value="ECO:0007669"/>
    <property type="project" value="UniProtKB-KW"/>
</dbReference>
<dbReference type="SFLD" id="SFLDF00295">
    <property type="entry name" value="threonylcarbamoyladenosine_tRN"/>
    <property type="match status" value="1"/>
</dbReference>
<name>F4LSI1_TEPAE</name>
<evidence type="ECO:0000256" key="9">
    <source>
        <dbReference type="ARBA" id="ARBA00022723"/>
    </source>
</evidence>
<keyword evidence="4" id="KW-0004">4Fe-4S</keyword>
<dbReference type="InterPro" id="IPR006467">
    <property type="entry name" value="MiaB-like_bact"/>
</dbReference>
<dbReference type="PROSITE" id="PS51449">
    <property type="entry name" value="MTTASE_N"/>
    <property type="match status" value="1"/>
</dbReference>
<keyword evidence="8" id="KW-0819">tRNA processing</keyword>
<evidence type="ECO:0000256" key="6">
    <source>
        <dbReference type="ARBA" id="ARBA00022679"/>
    </source>
</evidence>
<dbReference type="FunFam" id="3.80.30.20:FF:000001">
    <property type="entry name" value="tRNA-2-methylthio-N(6)-dimethylallyladenosine synthase 2"/>
    <property type="match status" value="1"/>
</dbReference>
<evidence type="ECO:0000256" key="12">
    <source>
        <dbReference type="ARBA" id="ARBA00031213"/>
    </source>
</evidence>
<dbReference type="SUPFAM" id="SSF102114">
    <property type="entry name" value="Radical SAM enzymes"/>
    <property type="match status" value="1"/>
</dbReference>
<dbReference type="Pfam" id="PF04055">
    <property type="entry name" value="Radical_SAM"/>
    <property type="match status" value="1"/>
</dbReference>
<gene>
    <name evidence="18" type="primary">mtaB</name>
    <name evidence="18" type="ordered locus">TEPIRE1_1201</name>
</gene>
<evidence type="ECO:0000313" key="18">
    <source>
        <dbReference type="EMBL" id="CDI40603.1"/>
    </source>
</evidence>
<dbReference type="NCBIfam" id="TIGR01579">
    <property type="entry name" value="MiaB-like-C"/>
    <property type="match status" value="1"/>
</dbReference>
<keyword evidence="6 18" id="KW-0808">Transferase</keyword>
<evidence type="ECO:0000256" key="10">
    <source>
        <dbReference type="ARBA" id="ARBA00023004"/>
    </source>
</evidence>
<feature type="domain" description="MTTase N-terminal" evidence="16">
    <location>
        <begin position="2"/>
        <end position="114"/>
    </location>
</feature>
<dbReference type="InterPro" id="IPR013848">
    <property type="entry name" value="Methylthiotransferase_N"/>
</dbReference>
<dbReference type="PANTHER" id="PTHR11918">
    <property type="entry name" value="RADICAL SAM PROTEINS"/>
    <property type="match status" value="1"/>
</dbReference>
<dbReference type="SFLD" id="SFLDG01061">
    <property type="entry name" value="methylthiotransferase"/>
    <property type="match status" value="1"/>
</dbReference>
<dbReference type="PANTHER" id="PTHR11918:SF45">
    <property type="entry name" value="THREONYLCARBAMOYLADENOSINE TRNA METHYLTHIOTRANSFERASE"/>
    <property type="match status" value="1"/>
</dbReference>
<dbReference type="InterPro" id="IPR005839">
    <property type="entry name" value="Methylthiotransferase"/>
</dbReference>
<dbReference type="HOGENOM" id="CLU_018697_1_0_9"/>
<keyword evidence="9" id="KW-0479">Metal-binding</keyword>
<dbReference type="InterPro" id="IPR058240">
    <property type="entry name" value="rSAM_sf"/>
</dbReference>
<evidence type="ECO:0000256" key="14">
    <source>
        <dbReference type="ARBA" id="ARBA00061574"/>
    </source>
</evidence>
<feature type="domain" description="Radical SAM core" evidence="17">
    <location>
        <begin position="139"/>
        <end position="370"/>
    </location>
</feature>
<comment type="function">
    <text evidence="2">Catalyzes the methylthiolation of N6-threonylcarbamoyladenosine (t(6)A), leading to the formation of 2-methylthio-N6-threonylcarbamoyladenosine (ms(2)t(6)A) at position 37 in tRNAs that read codons beginning with adenine.</text>
</comment>
<organism evidence="18 19">
    <name type="scientific">Tepidanaerobacter acetatoxydans (strain DSM 21804 / JCM 16047 / Re1)</name>
    <dbReference type="NCBI Taxonomy" id="1209989"/>
    <lineage>
        <taxon>Bacteria</taxon>
        <taxon>Bacillati</taxon>
        <taxon>Bacillota</taxon>
        <taxon>Clostridia</taxon>
        <taxon>Thermosediminibacterales</taxon>
        <taxon>Tepidanaerobacteraceae</taxon>
        <taxon>Tepidanaerobacter</taxon>
    </lineage>
</organism>
<comment type="cofactor">
    <cofactor evidence="1">
        <name>[4Fe-4S] cluster</name>
        <dbReference type="ChEBI" id="CHEBI:49883"/>
    </cofactor>
</comment>
<dbReference type="EMBL" id="HF563609">
    <property type="protein sequence ID" value="CDI40603.1"/>
    <property type="molecule type" value="Genomic_DNA"/>
</dbReference>
<dbReference type="InterPro" id="IPR034557">
    <property type="entry name" value="ThrcA_tRNA_MEthiotransferase"/>
</dbReference>
<dbReference type="Gene3D" id="3.40.50.12160">
    <property type="entry name" value="Methylthiotransferase, N-terminal domain"/>
    <property type="match status" value="1"/>
</dbReference>
<sequence length="435" mass="49995">MPKVAFFTLGCKVNQYESAAIAELFENKGYEIVDFDTKADVYVINTCNVTNESARKSRQIIRKAIRNNPSAKVAVVGCYVQMALHEVLNIKGVSVAVGTKDRHRIVDLVEKAEQCSKPIVTVGNIMKQQTFEEIALKGHRQKTRAFLKIQDGCNMFCSYCIIPYARGPVRSRSIDNIIDEAQSLAKDGFKEIVLTGIHLGLYGRDFKDENIHLLDVISRIADIEGIERIRLSSIEAMELTDEFLKSLCGIKKFCHHFHVPLQSGCDTVLRRMNRRYTTDEFRDRIDYIRQLMPDASITTDVIVGFPGETEEEFKQTENFIKEINFSRLHVFPFSPRKGTLADDMPNQIEKSVKVERSHRLISLSEKLEKDFCKRFVNSIQKVLFEDKKDDNFYEGLTENYIKVGVKSKQDLHNKIIHVRLKKNFNDYVFGEVTEE</sequence>
<accession>F4LSI1</accession>
<evidence type="ECO:0000256" key="4">
    <source>
        <dbReference type="ARBA" id="ARBA00022485"/>
    </source>
</evidence>
<dbReference type="SMART" id="SM00729">
    <property type="entry name" value="Elp3"/>
    <property type="match status" value="1"/>
</dbReference>
<dbReference type="OrthoDB" id="9805215at2"/>
<evidence type="ECO:0000259" key="17">
    <source>
        <dbReference type="PROSITE" id="PS51918"/>
    </source>
</evidence>
<keyword evidence="7" id="KW-0949">S-adenosyl-L-methionine</keyword>
<dbReference type="Gene3D" id="3.80.30.20">
    <property type="entry name" value="tm_1862 like domain"/>
    <property type="match status" value="1"/>
</dbReference>
<evidence type="ECO:0000256" key="5">
    <source>
        <dbReference type="ARBA" id="ARBA00022490"/>
    </source>
</evidence>
<protein>
    <recommendedName>
        <fullName evidence="15">Threonylcarbamoyladenosine tRNA methylthiotransferase MtaB</fullName>
        <ecNumber evidence="3">2.8.4.5</ecNumber>
    </recommendedName>
    <alternativeName>
        <fullName evidence="12">tRNA-t(6)A37 methylthiotransferase</fullName>
    </alternativeName>
</protein>
<dbReference type="KEGG" id="tep:TepRe1_1101"/>
<dbReference type="NCBIfam" id="TIGR00089">
    <property type="entry name" value="MiaB/RimO family radical SAM methylthiotransferase"/>
    <property type="match status" value="1"/>
</dbReference>
<dbReference type="InterPro" id="IPR007197">
    <property type="entry name" value="rSAM"/>
</dbReference>
<dbReference type="InterPro" id="IPR006638">
    <property type="entry name" value="Elp3/MiaA/NifB-like_rSAM"/>
</dbReference>
<dbReference type="InterPro" id="IPR038135">
    <property type="entry name" value="Methylthiotransferase_N_sf"/>
</dbReference>
<dbReference type="GO" id="GO:0046872">
    <property type="term" value="F:metal ion binding"/>
    <property type="evidence" value="ECO:0007669"/>
    <property type="project" value="UniProtKB-KW"/>
</dbReference>
<evidence type="ECO:0000313" key="19">
    <source>
        <dbReference type="Proteomes" id="UP000010802"/>
    </source>
</evidence>
<dbReference type="eggNOG" id="COG0621">
    <property type="taxonomic scope" value="Bacteria"/>
</dbReference>
<dbReference type="EC" id="2.8.4.5" evidence="3"/>
<dbReference type="FunFam" id="3.40.50.12160:FF:000004">
    <property type="entry name" value="Threonylcarbamoyladenosine tRNA methylthiotransferase MtaB"/>
    <property type="match status" value="1"/>
</dbReference>
<evidence type="ECO:0000256" key="7">
    <source>
        <dbReference type="ARBA" id="ARBA00022691"/>
    </source>
</evidence>
<dbReference type="SFLD" id="SFLDS00029">
    <property type="entry name" value="Radical_SAM"/>
    <property type="match status" value="1"/>
</dbReference>